<dbReference type="EMBL" id="SLWX01000013">
    <property type="protein sequence ID" value="TCO74522.1"/>
    <property type="molecule type" value="Genomic_DNA"/>
</dbReference>
<evidence type="ECO:0000313" key="2">
    <source>
        <dbReference type="Proteomes" id="UP000294980"/>
    </source>
</evidence>
<sequence>MAGRVIADSGKRGSEGRQIVAALARGVRVFAAPSKFRNGICVDLPGSVCENSRLCPVLLCITGKITRWR</sequence>
<protein>
    <submittedName>
        <fullName evidence="1">Uncharacterized protein</fullName>
    </submittedName>
</protein>
<proteinExistence type="predicted"/>
<name>A0A4R2KP55_9GAMM</name>
<reference evidence="1 2" key="1">
    <citation type="submission" date="2019-03" db="EMBL/GenBank/DDBJ databases">
        <title>Genomic Encyclopedia of Type Strains, Phase IV (KMG-IV): sequencing the most valuable type-strain genomes for metagenomic binning, comparative biology and taxonomic classification.</title>
        <authorList>
            <person name="Goeker M."/>
        </authorList>
    </citation>
    <scope>NUCLEOTIDE SEQUENCE [LARGE SCALE GENOMIC DNA]</scope>
    <source>
        <strain evidence="1 2">DSM 23344</strain>
    </source>
</reference>
<organism evidence="1 2">
    <name type="scientific">Chromatocurvus halotolerans</name>
    <dbReference type="NCBI Taxonomy" id="1132028"/>
    <lineage>
        <taxon>Bacteria</taxon>
        <taxon>Pseudomonadati</taxon>
        <taxon>Pseudomonadota</taxon>
        <taxon>Gammaproteobacteria</taxon>
        <taxon>Cellvibrionales</taxon>
        <taxon>Halieaceae</taxon>
        <taxon>Chromatocurvus</taxon>
    </lineage>
</organism>
<comment type="caution">
    <text evidence="1">The sequence shown here is derived from an EMBL/GenBank/DDBJ whole genome shotgun (WGS) entry which is preliminary data.</text>
</comment>
<keyword evidence="2" id="KW-1185">Reference proteome</keyword>
<dbReference type="Proteomes" id="UP000294980">
    <property type="component" value="Unassembled WGS sequence"/>
</dbReference>
<dbReference type="AlphaFoldDB" id="A0A4R2KP55"/>
<gene>
    <name evidence="1" type="ORF">EV688_11376</name>
</gene>
<accession>A0A4R2KP55</accession>
<evidence type="ECO:0000313" key="1">
    <source>
        <dbReference type="EMBL" id="TCO74522.1"/>
    </source>
</evidence>